<dbReference type="Gene3D" id="1.20.1740.10">
    <property type="entry name" value="Amino acid/polyamine transporter I"/>
    <property type="match status" value="1"/>
</dbReference>
<feature type="region of interest" description="Disordered" evidence="2">
    <location>
        <begin position="194"/>
        <end position="219"/>
    </location>
</feature>
<comment type="similarity">
    <text evidence="1">Belongs to the amino acid-polyamine-organocation (APC) superfamily. Cationic amino acid transporter (CAT) (TC 2.A.3.3) family.</text>
</comment>
<evidence type="ECO:0000313" key="3">
    <source>
        <dbReference type="EMBL" id="KAG6418098.1"/>
    </source>
</evidence>
<accession>A0A8X8XUB0</accession>
<dbReference type="Proteomes" id="UP000298416">
    <property type="component" value="Unassembled WGS sequence"/>
</dbReference>
<dbReference type="AlphaFoldDB" id="A0A8X8XUB0"/>
<evidence type="ECO:0000256" key="2">
    <source>
        <dbReference type="SAM" id="MobiDB-lite"/>
    </source>
</evidence>
<gene>
    <name evidence="3" type="ORF">SASPL_120297</name>
</gene>
<dbReference type="GO" id="GO:0015171">
    <property type="term" value="F:amino acid transmembrane transporter activity"/>
    <property type="evidence" value="ECO:0007669"/>
    <property type="project" value="TreeGrafter"/>
</dbReference>
<keyword evidence="4" id="KW-1185">Reference proteome</keyword>
<dbReference type="GO" id="GO:0005886">
    <property type="term" value="C:plasma membrane"/>
    <property type="evidence" value="ECO:0007669"/>
    <property type="project" value="TreeGrafter"/>
</dbReference>
<comment type="caution">
    <text evidence="3">The sequence shown here is derived from an EMBL/GenBank/DDBJ whole genome shotgun (WGS) entry which is preliminary data.</text>
</comment>
<dbReference type="PANTHER" id="PTHR43243">
    <property type="entry name" value="INNER MEMBRANE TRANSPORTER YGJI-RELATED"/>
    <property type="match status" value="1"/>
</dbReference>
<sequence>MAHQLPPQSSFLYSSNWTPALDSLLMGIMIRLKSENNWDGGTYPSYFILEAQSVIQHELGLSFDWVALYYRLHFLEKCYKTFNERNPLAGAYLKHGDLAYCMLADLFAHNVVKVEQEKTVIVLSDTPDSVNNDFVFRKFNRYGHDIDIDNDSEPGDHVRRKLVFDEGYPPDMLSTNNKAPIYYVVGEDGKMSKKVENERDNGSGSSQMKSRIPPKVPTYSSDSNSPIIWWRMPREEAIRARDEEVPHLTRDTACPAIIASYAISGLSALLSVFCYTEFAFEIPVAGGSSSFLRLELGDFIAFIAAGNILLEGIVGAAGLGRTWSSYLASIFSNNPDFLRFRVNSFAKASMYMIPLLY</sequence>
<organism evidence="3">
    <name type="scientific">Salvia splendens</name>
    <name type="common">Scarlet sage</name>
    <dbReference type="NCBI Taxonomy" id="180675"/>
    <lineage>
        <taxon>Eukaryota</taxon>
        <taxon>Viridiplantae</taxon>
        <taxon>Streptophyta</taxon>
        <taxon>Embryophyta</taxon>
        <taxon>Tracheophyta</taxon>
        <taxon>Spermatophyta</taxon>
        <taxon>Magnoliopsida</taxon>
        <taxon>eudicotyledons</taxon>
        <taxon>Gunneridae</taxon>
        <taxon>Pentapetalae</taxon>
        <taxon>asterids</taxon>
        <taxon>lamiids</taxon>
        <taxon>Lamiales</taxon>
        <taxon>Lamiaceae</taxon>
        <taxon>Nepetoideae</taxon>
        <taxon>Mentheae</taxon>
        <taxon>Salviinae</taxon>
        <taxon>Salvia</taxon>
        <taxon>Salvia subgen. Calosphace</taxon>
        <taxon>core Calosphace</taxon>
    </lineage>
</organism>
<dbReference type="EMBL" id="PNBA02000007">
    <property type="protein sequence ID" value="KAG6418098.1"/>
    <property type="molecule type" value="Genomic_DNA"/>
</dbReference>
<reference evidence="3" key="2">
    <citation type="submission" date="2020-08" db="EMBL/GenBank/DDBJ databases">
        <title>Plant Genome Project.</title>
        <authorList>
            <person name="Zhang R.-G."/>
        </authorList>
    </citation>
    <scope>NUCLEOTIDE SEQUENCE</scope>
    <source>
        <strain evidence="3">Huo1</strain>
        <tissue evidence="3">Leaf</tissue>
    </source>
</reference>
<name>A0A8X8XUB0_SALSN</name>
<proteinExistence type="inferred from homology"/>
<protein>
    <submittedName>
        <fullName evidence="3">Uncharacterized protein</fullName>
    </submittedName>
</protein>
<evidence type="ECO:0000313" key="4">
    <source>
        <dbReference type="Proteomes" id="UP000298416"/>
    </source>
</evidence>
<reference evidence="3" key="1">
    <citation type="submission" date="2018-01" db="EMBL/GenBank/DDBJ databases">
        <authorList>
            <person name="Mao J.F."/>
        </authorList>
    </citation>
    <scope>NUCLEOTIDE SEQUENCE</scope>
    <source>
        <strain evidence="3">Huo1</strain>
        <tissue evidence="3">Leaf</tissue>
    </source>
</reference>
<evidence type="ECO:0000256" key="1">
    <source>
        <dbReference type="ARBA" id="ARBA00008572"/>
    </source>
</evidence>
<dbReference type="PANTHER" id="PTHR43243:SF62">
    <property type="entry name" value="CATIONIC AMINO ACID TRANSPORTER 8, VACUOLAR"/>
    <property type="match status" value="1"/>
</dbReference>